<accession>A0ABR8MB78</accession>
<feature type="transmembrane region" description="Helical" evidence="1">
    <location>
        <begin position="99"/>
        <end position="118"/>
    </location>
</feature>
<reference evidence="2 3" key="1">
    <citation type="submission" date="2020-09" db="EMBL/GenBank/DDBJ databases">
        <title>novel species in genus Nocardioides.</title>
        <authorList>
            <person name="Zhang G."/>
        </authorList>
    </citation>
    <scope>NUCLEOTIDE SEQUENCE [LARGE SCALE GENOMIC DNA]</scope>
    <source>
        <strain evidence="2 3">19197</strain>
    </source>
</reference>
<feature type="transmembrane region" description="Helical" evidence="1">
    <location>
        <begin position="147"/>
        <end position="166"/>
    </location>
</feature>
<dbReference type="EMBL" id="JACXYY010000001">
    <property type="protein sequence ID" value="MBD3913392.1"/>
    <property type="molecule type" value="Genomic_DNA"/>
</dbReference>
<feature type="transmembrane region" description="Helical" evidence="1">
    <location>
        <begin position="69"/>
        <end position="87"/>
    </location>
</feature>
<keyword evidence="3" id="KW-1185">Reference proteome</keyword>
<organism evidence="2 3">
    <name type="scientific">Nocardioides hwasunensis</name>
    <dbReference type="NCBI Taxonomy" id="397258"/>
    <lineage>
        <taxon>Bacteria</taxon>
        <taxon>Bacillati</taxon>
        <taxon>Actinomycetota</taxon>
        <taxon>Actinomycetes</taxon>
        <taxon>Propionibacteriales</taxon>
        <taxon>Nocardioidaceae</taxon>
        <taxon>Nocardioides</taxon>
    </lineage>
</organism>
<name>A0ABR8MB78_9ACTN</name>
<gene>
    <name evidence="2" type="ORF">IEZ25_02095</name>
</gene>
<feature type="transmembrane region" description="Helical" evidence="1">
    <location>
        <begin position="20"/>
        <end position="40"/>
    </location>
</feature>
<keyword evidence="1" id="KW-1133">Transmembrane helix</keyword>
<feature type="transmembrane region" description="Helical" evidence="1">
    <location>
        <begin position="47"/>
        <end position="63"/>
    </location>
</feature>
<feature type="transmembrane region" description="Helical" evidence="1">
    <location>
        <begin position="291"/>
        <end position="309"/>
    </location>
</feature>
<evidence type="ECO:0000256" key="1">
    <source>
        <dbReference type="SAM" id="Phobius"/>
    </source>
</evidence>
<comment type="caution">
    <text evidence="2">The sequence shown here is derived from an EMBL/GenBank/DDBJ whole genome shotgun (WGS) entry which is preliminary data.</text>
</comment>
<dbReference type="Proteomes" id="UP000649289">
    <property type="component" value="Unassembled WGS sequence"/>
</dbReference>
<sequence length="434" mass="46671">MATIAHLAGNPSGWRGDGLGQPTALVVASALMGGLALILLVRPGRRALGATAALVLVTLWLELPNAGNHWLLMGFVAAASLLSLARSDSWQWFSRTGRWIFFGFYCFAAFAKLNAGFFDPTTSCGVFYANQSLASFGLPTMGSESPLARIAVAGPVLTELSVPVLLAFSRTRHAGVLLALIFHSVISLDLDQHFYDFTSALAVLLCLFLPESTTTRLEERATRPSLVRHVTVVLAAVLVGASLLPSTYALAVVVLRVVAFVLWVPFAIWLIAAVARDGLHTTSLPMRLRGVAAWGLVTVVVLNGLTPYLEVKTAVGFNMYANLVTVAGESNHFVVPRTLHLSSVQDDLVEIVDSDDPALEVYAREGYLLPERNLLHYLAEHPDSTVSVRDGDGERSLAGADGVPLPLVITKLQPFRAVDTQNPPRCQAVWLSAL</sequence>
<proteinExistence type="predicted"/>
<dbReference type="RefSeq" id="WP_191197720.1">
    <property type="nucleotide sequence ID" value="NZ_BAAAPA010000002.1"/>
</dbReference>
<evidence type="ECO:0000313" key="2">
    <source>
        <dbReference type="EMBL" id="MBD3913392.1"/>
    </source>
</evidence>
<evidence type="ECO:0000313" key="3">
    <source>
        <dbReference type="Proteomes" id="UP000649289"/>
    </source>
</evidence>
<protein>
    <submittedName>
        <fullName evidence="2">Uncharacterized protein</fullName>
    </submittedName>
</protein>
<keyword evidence="1" id="KW-0472">Membrane</keyword>
<feature type="transmembrane region" description="Helical" evidence="1">
    <location>
        <begin position="230"/>
        <end position="251"/>
    </location>
</feature>
<keyword evidence="1" id="KW-0812">Transmembrane</keyword>
<feature type="transmembrane region" description="Helical" evidence="1">
    <location>
        <begin position="257"/>
        <end position="279"/>
    </location>
</feature>